<feature type="transmembrane region" description="Helical" evidence="1">
    <location>
        <begin position="7"/>
        <end position="26"/>
    </location>
</feature>
<dbReference type="eggNOG" id="ENOG50332DH">
    <property type="taxonomic scope" value="Bacteria"/>
</dbReference>
<keyword evidence="1" id="KW-0472">Membrane</keyword>
<protein>
    <submittedName>
        <fullName evidence="2">Uncharacterized protein</fullName>
    </submittedName>
</protein>
<dbReference type="STRING" id="1406840.Q763_03530"/>
<dbReference type="EMBL" id="JRLV01000003">
    <property type="protein sequence ID" value="KGO83649.1"/>
    <property type="molecule type" value="Genomic_DNA"/>
</dbReference>
<dbReference type="RefSeq" id="WP_035131217.1">
    <property type="nucleotide sequence ID" value="NZ_JRLV01000003.1"/>
</dbReference>
<proteinExistence type="predicted"/>
<evidence type="ECO:0000256" key="1">
    <source>
        <dbReference type="SAM" id="Phobius"/>
    </source>
</evidence>
<evidence type="ECO:0000313" key="3">
    <source>
        <dbReference type="Proteomes" id="UP000030129"/>
    </source>
</evidence>
<organism evidence="2 3">
    <name type="scientific">Flavobacterium beibuense F44-8</name>
    <dbReference type="NCBI Taxonomy" id="1406840"/>
    <lineage>
        <taxon>Bacteria</taxon>
        <taxon>Pseudomonadati</taxon>
        <taxon>Bacteroidota</taxon>
        <taxon>Flavobacteriia</taxon>
        <taxon>Flavobacteriales</taxon>
        <taxon>Flavobacteriaceae</taxon>
        <taxon>Flavobacterium</taxon>
    </lineage>
</organism>
<keyword evidence="1" id="KW-1133">Transmembrane helix</keyword>
<name>A0A0A2LUN5_9FLAO</name>
<dbReference type="AlphaFoldDB" id="A0A0A2LUN5"/>
<keyword evidence="3" id="KW-1185">Reference proteome</keyword>
<evidence type="ECO:0000313" key="2">
    <source>
        <dbReference type="EMBL" id="KGO83649.1"/>
    </source>
</evidence>
<reference evidence="2 3" key="1">
    <citation type="submission" date="2013-09" db="EMBL/GenBank/DDBJ databases">
        <authorList>
            <person name="Zeng Z."/>
            <person name="Chen C."/>
        </authorList>
    </citation>
    <scope>NUCLEOTIDE SEQUENCE [LARGE SCALE GENOMIC DNA]</scope>
    <source>
        <strain evidence="2 3">F44-8</strain>
    </source>
</reference>
<accession>A0A0A2LUN5</accession>
<gene>
    <name evidence="2" type="ORF">Q763_03530</name>
</gene>
<sequence length="77" mass="8941">MSKKNKALLYNFLGFTFFYFIVYILIVTFTHMTGYMVPVTSAVVSTILSPKFQAVRFQGGEKIFMKWLFIKGVKEVK</sequence>
<comment type="caution">
    <text evidence="2">The sequence shown here is derived from an EMBL/GenBank/DDBJ whole genome shotgun (WGS) entry which is preliminary data.</text>
</comment>
<keyword evidence="1" id="KW-0812">Transmembrane</keyword>
<dbReference type="Proteomes" id="UP000030129">
    <property type="component" value="Unassembled WGS sequence"/>
</dbReference>